<dbReference type="EMBL" id="KV921910">
    <property type="protein sequence ID" value="ORE07082.1"/>
    <property type="molecule type" value="Genomic_DNA"/>
</dbReference>
<protein>
    <submittedName>
        <fullName evidence="1">Uncharacterized protein</fullName>
    </submittedName>
</protein>
<accession>A0A1X0R508</accession>
<proteinExistence type="predicted"/>
<reference evidence="1" key="1">
    <citation type="journal article" date="2016" name="Proc. Natl. Acad. Sci. U.S.A.">
        <title>Lipid metabolic changes in an early divergent fungus govern the establishment of a mutualistic symbiosis with endobacteria.</title>
        <authorList>
            <person name="Lastovetsky O.A."/>
            <person name="Gaspar M.L."/>
            <person name="Mondo S.J."/>
            <person name="LaButti K.M."/>
            <person name="Sandor L."/>
            <person name="Grigoriev I.V."/>
            <person name="Henry S.A."/>
            <person name="Pawlowska T.E."/>
        </authorList>
    </citation>
    <scope>NUCLEOTIDE SEQUENCE [LARGE SCALE GENOMIC DNA]</scope>
    <source>
        <strain evidence="1">ATCC 52814</strain>
    </source>
</reference>
<dbReference type="Proteomes" id="UP000242414">
    <property type="component" value="Unassembled WGS sequence"/>
</dbReference>
<dbReference type="OrthoDB" id="2203793at2759"/>
<dbReference type="AlphaFoldDB" id="A0A1X0R508"/>
<evidence type="ECO:0000313" key="1">
    <source>
        <dbReference type="EMBL" id="ORE07082.1"/>
    </source>
</evidence>
<gene>
    <name evidence="1" type="ORF">BCV72DRAFT_327131</name>
</gene>
<sequence>MRAVSHTILGAISSKFVVFIELRNLKRNGPSASRSIFTIAKEKRHLVVKVCT</sequence>
<name>A0A1X0R508_RHIZD</name>
<organism evidence="1">
    <name type="scientific">Rhizopus microsporus var. microsporus</name>
    <dbReference type="NCBI Taxonomy" id="86635"/>
    <lineage>
        <taxon>Eukaryota</taxon>
        <taxon>Fungi</taxon>
        <taxon>Fungi incertae sedis</taxon>
        <taxon>Mucoromycota</taxon>
        <taxon>Mucoromycotina</taxon>
        <taxon>Mucoromycetes</taxon>
        <taxon>Mucorales</taxon>
        <taxon>Mucorineae</taxon>
        <taxon>Rhizopodaceae</taxon>
        <taxon>Rhizopus</taxon>
    </lineage>
</organism>
<dbReference type="VEuPathDB" id="FungiDB:BCV72DRAFT_327131"/>